<dbReference type="Pfam" id="PF05738">
    <property type="entry name" value="Cna_B"/>
    <property type="match status" value="4"/>
</dbReference>
<dbReference type="SUPFAM" id="SSF49478">
    <property type="entry name" value="Cna protein B-type domain"/>
    <property type="match status" value="4"/>
</dbReference>
<dbReference type="InterPro" id="IPR013783">
    <property type="entry name" value="Ig-like_fold"/>
</dbReference>
<dbReference type="NCBIfam" id="NF012162">
    <property type="entry name" value="surf_Nterm_1"/>
    <property type="match status" value="1"/>
</dbReference>
<dbReference type="PROSITE" id="PS50847">
    <property type="entry name" value="GRAM_POS_ANCHORING"/>
    <property type="match status" value="1"/>
</dbReference>
<feature type="signal peptide" evidence="7">
    <location>
        <begin position="1"/>
        <end position="26"/>
    </location>
</feature>
<keyword evidence="4" id="KW-0572">Peptidoglycan-anchor</keyword>
<dbReference type="InterPro" id="IPR008454">
    <property type="entry name" value="Collagen-bd_Cna-like_B-typ_dom"/>
</dbReference>
<dbReference type="Proteomes" id="UP000183162">
    <property type="component" value="Unassembled WGS sequence"/>
</dbReference>
<evidence type="ECO:0000256" key="2">
    <source>
        <dbReference type="ARBA" id="ARBA00022525"/>
    </source>
</evidence>
<dbReference type="CDD" id="cd00222">
    <property type="entry name" value="CollagenBindB"/>
    <property type="match status" value="4"/>
</dbReference>
<keyword evidence="3 7" id="KW-0732">Signal</keyword>
<keyword evidence="1" id="KW-0134">Cell wall</keyword>
<gene>
    <name evidence="9" type="ORF">SAMN05216400_1839</name>
</gene>
<sequence>MKKYLKITFALLTTIFAAIGSTNVYAETTFSIYKGYVNNANKTSDERMNINHLYVDDNDRTIVTYCFNFHKNYPLTRGEDFTKDLNVTPDQMKSNTSSILASGELYDAIMKVLYNGYPNNKSAIKEKYNLTDDEFRAITQYAIWHFTDNSYISDSYFQNANRQGAYSELINVSNLTYPESFKLNLYISKNAATQNLMAAEMLPENTTTKEYTKVSVNKVWDDNENQDGKRSNKITVQLLANGLEVQGQQLELSDENSWSGTFENLDKYDSNNALIDYSVKESTVLSGYQSLVSGSDNNYTITNSHIPEVINLSGTKIWNDNDDQDGKRPESITVHLLANGVDTGQTKIVKQTDSWTYQFKNLPKYQNGQEIVYTVSEDSIAGYEAVISGLNITNTHKPEKTEVSGTKTWNDNDDQDGKRPESVTVNLLANGTKVASQEVNADTSWTYTFSNLDKYVNGTKVVYTVTEDSVENYTTTINGYDITNSYTPGKTSLTVIKAWDDIDDKDRLRPNSVDVQLYANGKKIGDVVTLKADDNWAYTWENLAEKANKKDIVYSVKEVTKIEGYTTIEGKVENGNIIITNRHVPEEPKSTDVTFNKVEVNGSEELPGASLKVVEGESADGQVAKDAKTGTELSWTSGTSAKVYSLLEGTYTMVESQAPTGYELAESITFRVTSEGQVEIKGANGWTSQANATIKMEDAKTPVVPEEPKSTDKESEIKPKDSKTVTSATSSHREAGQKLPSTGMKSNHYWMFGVFIGLLGFLGIFVGYKKQENK</sequence>
<dbReference type="EMBL" id="FNGX01000007">
    <property type="protein sequence ID" value="SDL87986.1"/>
    <property type="molecule type" value="Genomic_DNA"/>
</dbReference>
<dbReference type="NCBIfam" id="TIGR01167">
    <property type="entry name" value="LPXTG_anchor"/>
    <property type="match status" value="1"/>
</dbReference>
<dbReference type="InterPro" id="IPR013552">
    <property type="entry name" value="Thioester_dom"/>
</dbReference>
<feature type="transmembrane region" description="Helical" evidence="6">
    <location>
        <begin position="749"/>
        <end position="768"/>
    </location>
</feature>
<dbReference type="NCBIfam" id="TIGR03934">
    <property type="entry name" value="TQXA_dom"/>
    <property type="match status" value="1"/>
</dbReference>
<evidence type="ECO:0000313" key="9">
    <source>
        <dbReference type="EMBL" id="SDL87986.1"/>
    </source>
</evidence>
<accession>A0A1G9NN19</accession>
<evidence type="ECO:0000256" key="5">
    <source>
        <dbReference type="SAM" id="MobiDB-lite"/>
    </source>
</evidence>
<keyword evidence="2" id="KW-0964">Secreted</keyword>
<dbReference type="Gene3D" id="1.10.150.480">
    <property type="match status" value="1"/>
</dbReference>
<feature type="region of interest" description="Disordered" evidence="5">
    <location>
        <begin position="398"/>
        <end position="419"/>
    </location>
</feature>
<evidence type="ECO:0000256" key="6">
    <source>
        <dbReference type="SAM" id="Phobius"/>
    </source>
</evidence>
<dbReference type="Gene3D" id="2.60.40.10">
    <property type="entry name" value="Immunoglobulins"/>
    <property type="match status" value="1"/>
</dbReference>
<name>A0A1G9NN19_STREI</name>
<keyword evidence="6" id="KW-0812">Transmembrane</keyword>
<evidence type="ECO:0000256" key="1">
    <source>
        <dbReference type="ARBA" id="ARBA00022512"/>
    </source>
</evidence>
<feature type="chain" id="PRO_5010310793" evidence="7">
    <location>
        <begin position="27"/>
        <end position="774"/>
    </location>
</feature>
<dbReference type="Pfam" id="PF08341">
    <property type="entry name" value="TED"/>
    <property type="match status" value="1"/>
</dbReference>
<dbReference type="AlphaFoldDB" id="A0A1G9NN19"/>
<reference evidence="9" key="1">
    <citation type="submission" date="2016-10" db="EMBL/GenBank/DDBJ databases">
        <authorList>
            <person name="de Groot N.N."/>
        </authorList>
    </citation>
    <scope>NUCLEOTIDE SEQUENCE [LARGE SCALE GENOMIC DNA]</scope>
    <source>
        <strain evidence="9">Sb09</strain>
    </source>
</reference>
<evidence type="ECO:0000259" key="8">
    <source>
        <dbReference type="PROSITE" id="PS50847"/>
    </source>
</evidence>
<keyword evidence="6" id="KW-1133">Transmembrane helix</keyword>
<feature type="compositionally biased region" description="Basic and acidic residues" evidence="5">
    <location>
        <begin position="699"/>
        <end position="723"/>
    </location>
</feature>
<evidence type="ECO:0000256" key="4">
    <source>
        <dbReference type="ARBA" id="ARBA00023088"/>
    </source>
</evidence>
<keyword evidence="6" id="KW-0472">Membrane</keyword>
<dbReference type="InterPro" id="IPR019931">
    <property type="entry name" value="LPXTG_anchor"/>
</dbReference>
<organism evidence="9">
    <name type="scientific">Streptococcus equinus</name>
    <name type="common">Streptococcus bovis</name>
    <dbReference type="NCBI Taxonomy" id="1335"/>
    <lineage>
        <taxon>Bacteria</taxon>
        <taxon>Bacillati</taxon>
        <taxon>Bacillota</taxon>
        <taxon>Bacilli</taxon>
        <taxon>Lactobacillales</taxon>
        <taxon>Streptococcaceae</taxon>
        <taxon>Streptococcus</taxon>
    </lineage>
</organism>
<dbReference type="Pfam" id="PF17802">
    <property type="entry name" value="SpaA"/>
    <property type="match status" value="1"/>
</dbReference>
<feature type="domain" description="Gram-positive cocci surface proteins LPxTG" evidence="8">
    <location>
        <begin position="739"/>
        <end position="774"/>
    </location>
</feature>
<dbReference type="InterPro" id="IPR041033">
    <property type="entry name" value="SpaA_PFL_dom_1"/>
</dbReference>
<dbReference type="Gene3D" id="2.60.40.1140">
    <property type="entry name" value="Collagen-binding surface protein Cna, B-type domain"/>
    <property type="match status" value="4"/>
</dbReference>
<feature type="region of interest" description="Disordered" evidence="5">
    <location>
        <begin position="699"/>
        <end position="740"/>
    </location>
</feature>
<dbReference type="RefSeq" id="WP_081341077.1">
    <property type="nucleotide sequence ID" value="NZ_FNGX01000007.1"/>
</dbReference>
<evidence type="ECO:0000256" key="3">
    <source>
        <dbReference type="ARBA" id="ARBA00022729"/>
    </source>
</evidence>
<dbReference type="OrthoDB" id="2237748at2"/>
<evidence type="ECO:0000256" key="7">
    <source>
        <dbReference type="SAM" id="SignalP"/>
    </source>
</evidence>
<dbReference type="InterPro" id="IPR023849">
    <property type="entry name" value="TQXA_dom"/>
</dbReference>
<protein>
    <submittedName>
        <fullName evidence="9">LPXTG-motif cell wall anchor domain-containing protein/TQXA domain-containing protein</fullName>
    </submittedName>
</protein>
<proteinExistence type="predicted"/>